<accession>A0A3S0S688</accession>
<keyword evidence="2" id="KW-1185">Reference proteome</keyword>
<proteinExistence type="predicted"/>
<dbReference type="RefSeq" id="WP_126924957.1">
    <property type="nucleotide sequence ID" value="NZ_ML133703.1"/>
</dbReference>
<gene>
    <name evidence="1" type="ORF">EFQ99_31530</name>
</gene>
<dbReference type="Proteomes" id="UP000278823">
    <property type="component" value="Unassembled WGS sequence"/>
</dbReference>
<organism evidence="1 2">
    <name type="scientific">Rhizobium vallis</name>
    <dbReference type="NCBI Taxonomy" id="634290"/>
    <lineage>
        <taxon>Bacteria</taxon>
        <taxon>Pseudomonadati</taxon>
        <taxon>Pseudomonadota</taxon>
        <taxon>Alphaproteobacteria</taxon>
        <taxon>Hyphomicrobiales</taxon>
        <taxon>Rhizobiaceae</taxon>
        <taxon>Rhizobium/Agrobacterium group</taxon>
        <taxon>Rhizobium</taxon>
    </lineage>
</organism>
<sequence>MTISSTNNRSGPYPGNAVTTVFDYDFFIADERHLLVIKRRANGDEEILTLDADYSVSGVGNPEGGSINTGASGAPSAQETITLLLNVPFTQETELENQGPFSAKTIETALDVAAQRDLQLSERLDRAIVVSPTSTPTEIAELINGVLRLASIIEAVTELAGVAQSIPPAANVAAQIATIAPVAAQVAAVAAIAAQTVAVAGVAGDVETVAANIQDVTNFADVYLGASAVNPVLRADGSALRDGDLYFNSADRGMRVYGGAGWVPTDGTVTATKISDLQADRDAIAAKLVMPDFVRGLVPNPNAGVPLTNLDISAGDARFGGKYISFGTVLTKRLNAAWSAGMGGGFLDTGAVAASKTYHVYVLRKLSDISVGDFIASLSNSSAGVMVPAGWEILANSRVGSLLTNASSQIVGFKQYGSRVKLFATVLEFSASSPFDNTGYNPIGLPDGISVDARVFLQAQASTGSAVNFRCDTEEHIGASGDANLYVNVANNTRLQIGGRVRTTITGLLWARFDISVGTGDCALTTHGWDDYVVPRIGA</sequence>
<evidence type="ECO:0008006" key="3">
    <source>
        <dbReference type="Google" id="ProtNLM"/>
    </source>
</evidence>
<protein>
    <recommendedName>
        <fullName evidence="3">Tail fiber protein</fullName>
    </recommendedName>
</protein>
<dbReference type="OrthoDB" id="7366994at2"/>
<comment type="caution">
    <text evidence="1">The sequence shown here is derived from an EMBL/GenBank/DDBJ whole genome shotgun (WGS) entry which is preliminary data.</text>
</comment>
<evidence type="ECO:0000313" key="2">
    <source>
        <dbReference type="Proteomes" id="UP000278823"/>
    </source>
</evidence>
<dbReference type="EMBL" id="RJTH01000020">
    <property type="protein sequence ID" value="RUM19299.1"/>
    <property type="molecule type" value="Genomic_DNA"/>
</dbReference>
<name>A0A3S0S688_9HYPH</name>
<reference evidence="2" key="1">
    <citation type="submission" date="2018-11" db="EMBL/GenBank/DDBJ databases">
        <title>Rhizobium chutanense sp. nov., isolated from root nodules of Phaseolus vulgaris in China.</title>
        <authorList>
            <person name="Huo Y."/>
        </authorList>
    </citation>
    <scope>NUCLEOTIDE SEQUENCE [LARGE SCALE GENOMIC DNA]</scope>
    <source>
        <strain evidence="2">CCBAU 65647</strain>
    </source>
</reference>
<evidence type="ECO:0000313" key="1">
    <source>
        <dbReference type="EMBL" id="RUM19299.1"/>
    </source>
</evidence>
<dbReference type="AlphaFoldDB" id="A0A3S0S688"/>